<dbReference type="Pfam" id="PF14117">
    <property type="entry name" value="DUF4287"/>
    <property type="match status" value="1"/>
</dbReference>
<gene>
    <name evidence="1" type="ORF">UFOPK3381_01199</name>
</gene>
<organism evidence="1">
    <name type="scientific">freshwater metagenome</name>
    <dbReference type="NCBI Taxonomy" id="449393"/>
    <lineage>
        <taxon>unclassified sequences</taxon>
        <taxon>metagenomes</taxon>
        <taxon>ecological metagenomes</taxon>
    </lineage>
</organism>
<dbReference type="Gene3D" id="3.90.1150.200">
    <property type="match status" value="1"/>
</dbReference>
<accession>A0A6J7EEM6</accession>
<dbReference type="AlphaFoldDB" id="A0A6J7EEM6"/>
<reference evidence="1" key="1">
    <citation type="submission" date="2020-05" db="EMBL/GenBank/DDBJ databases">
        <authorList>
            <person name="Chiriac C."/>
            <person name="Salcher M."/>
            <person name="Ghai R."/>
            <person name="Kavagutti S V."/>
        </authorList>
    </citation>
    <scope>NUCLEOTIDE SEQUENCE</scope>
</reference>
<proteinExistence type="predicted"/>
<evidence type="ECO:0000313" key="1">
    <source>
        <dbReference type="EMBL" id="CAB4878233.1"/>
    </source>
</evidence>
<dbReference type="InterPro" id="IPR025629">
    <property type="entry name" value="DUF4287"/>
</dbReference>
<sequence length="184" mass="20676">MTRDSGERSSFFPAIEKKYGQPIQFWLDALAELADAKYPQQIALLREDHGFSQAHANAVVMFVRGSTTSKRFASPEAYLATLPEPHGTTTREILNATLKLNSKFELVMAWNKPIVRLGTDYIIGFSAAKHHLLILPFGDGILDQTDQELLTPYKVNKKTIQVPADWKVDRALLKALVQLRLAQL</sequence>
<protein>
    <submittedName>
        <fullName evidence="1">Unannotated protein</fullName>
    </submittedName>
</protein>
<dbReference type="EMBL" id="CAFBLN010000078">
    <property type="protein sequence ID" value="CAB4878233.1"/>
    <property type="molecule type" value="Genomic_DNA"/>
</dbReference>
<name>A0A6J7EEM6_9ZZZZ</name>
<dbReference type="SUPFAM" id="SSF159888">
    <property type="entry name" value="YdhG-like"/>
    <property type="match status" value="1"/>
</dbReference>